<proteinExistence type="predicted"/>
<evidence type="ECO:0000313" key="1">
    <source>
        <dbReference type="EMBL" id="CAH1415855.1"/>
    </source>
</evidence>
<accession>A0AAU9LN11</accession>
<gene>
    <name evidence="1" type="ORF">LVIROSA_LOCUS3668</name>
</gene>
<keyword evidence="2" id="KW-1185">Reference proteome</keyword>
<name>A0AAU9LN11_9ASTR</name>
<reference evidence="1 2" key="1">
    <citation type="submission" date="2022-01" db="EMBL/GenBank/DDBJ databases">
        <authorList>
            <person name="Xiong W."/>
            <person name="Schranz E."/>
        </authorList>
    </citation>
    <scope>NUCLEOTIDE SEQUENCE [LARGE SCALE GENOMIC DNA]</scope>
</reference>
<comment type="caution">
    <text evidence="1">The sequence shown here is derived from an EMBL/GenBank/DDBJ whole genome shotgun (WGS) entry which is preliminary data.</text>
</comment>
<sequence>MLESMNQIRCGHCIVKVNIAKYGKKPTHMRHVQTSRKDKQVEEIRHAHTGGWKKIIAGRSFAEAVSGKNNTPSPSPNPVVHLHRVAAMEYSALLLGEVKCFQHLSNLPKLLNADGEIPCRVYYAGGLKVVLKFFFHEYAMGYLKNDHIWNR</sequence>
<organism evidence="1 2">
    <name type="scientific">Lactuca virosa</name>
    <dbReference type="NCBI Taxonomy" id="75947"/>
    <lineage>
        <taxon>Eukaryota</taxon>
        <taxon>Viridiplantae</taxon>
        <taxon>Streptophyta</taxon>
        <taxon>Embryophyta</taxon>
        <taxon>Tracheophyta</taxon>
        <taxon>Spermatophyta</taxon>
        <taxon>Magnoliopsida</taxon>
        <taxon>eudicotyledons</taxon>
        <taxon>Gunneridae</taxon>
        <taxon>Pentapetalae</taxon>
        <taxon>asterids</taxon>
        <taxon>campanulids</taxon>
        <taxon>Asterales</taxon>
        <taxon>Asteraceae</taxon>
        <taxon>Cichorioideae</taxon>
        <taxon>Cichorieae</taxon>
        <taxon>Lactucinae</taxon>
        <taxon>Lactuca</taxon>
    </lineage>
</organism>
<evidence type="ECO:0000313" key="2">
    <source>
        <dbReference type="Proteomes" id="UP001157418"/>
    </source>
</evidence>
<dbReference type="Proteomes" id="UP001157418">
    <property type="component" value="Unassembled WGS sequence"/>
</dbReference>
<dbReference type="AlphaFoldDB" id="A0AAU9LN11"/>
<protein>
    <submittedName>
        <fullName evidence="1">Uncharacterized protein</fullName>
    </submittedName>
</protein>
<dbReference type="EMBL" id="CAKMRJ010000002">
    <property type="protein sequence ID" value="CAH1415855.1"/>
    <property type="molecule type" value="Genomic_DNA"/>
</dbReference>